<feature type="compositionally biased region" description="Pro residues" evidence="6">
    <location>
        <begin position="144"/>
        <end position="186"/>
    </location>
</feature>
<dbReference type="AlphaFoldDB" id="A0A9W7HC55"/>
<keyword evidence="2" id="KW-1003">Cell membrane</keyword>
<dbReference type="GO" id="GO:0034605">
    <property type="term" value="P:cellular response to heat"/>
    <property type="evidence" value="ECO:0007669"/>
    <property type="project" value="TreeGrafter"/>
</dbReference>
<evidence type="ECO:0000256" key="1">
    <source>
        <dbReference type="ARBA" id="ARBA00004162"/>
    </source>
</evidence>
<dbReference type="OrthoDB" id="1431247at2759"/>
<dbReference type="PANTHER" id="PTHR43670">
    <property type="entry name" value="HEAT SHOCK PROTEIN 26"/>
    <property type="match status" value="1"/>
</dbReference>
<keyword evidence="7" id="KW-1133">Transmembrane helix</keyword>
<evidence type="ECO:0000313" key="9">
    <source>
        <dbReference type="EMBL" id="GMI74769.1"/>
    </source>
</evidence>
<sequence>MAGRSRTNVPATVYKDFQPQIDRKEEQGANLLAIHLPDFPKEQLNVTYVDATRSIKVQAEKAVEKNTRSRFNQDFPVPENCIIEKIQASFRNGILTITMPKRLITHHLPLDSPKQITPPKPTTPPPSSSTSTSAVQKQRDQKLPLPPKPPTTTAPKPTAEPKPPTATAPKPTAEPKPPTAPKPISEPRPTMAKPITEPKPPMTTPTAPKPISEPRPPIATVAKPITEPKPPMVTAPQIPKQQTKRKEVEALPPLKQQEEIQRKVSAIAKQTEEEKAGGSLPTPTPEIVEKNSKTKDGLKDLVDKKAKDSVPEAADIAKASVKADSIRKMPKEGGRFLEMTGMDTIMKTVKRLATDDAEDRQLLINIGVSVLVIVALGAYITYSYRSSGKAKN</sequence>
<dbReference type="InterPro" id="IPR002068">
    <property type="entry name" value="A-crystallin/Hsp20_dom"/>
</dbReference>
<dbReference type="CDD" id="cd06464">
    <property type="entry name" value="ACD_sHsps-like"/>
    <property type="match status" value="1"/>
</dbReference>
<gene>
    <name evidence="9" type="ORF">HRI_001146200</name>
</gene>
<name>A0A9W7HC55_HIBTR</name>
<dbReference type="Proteomes" id="UP001165190">
    <property type="component" value="Unassembled WGS sequence"/>
</dbReference>
<organism evidence="9 10">
    <name type="scientific">Hibiscus trionum</name>
    <name type="common">Flower of an hour</name>
    <dbReference type="NCBI Taxonomy" id="183268"/>
    <lineage>
        <taxon>Eukaryota</taxon>
        <taxon>Viridiplantae</taxon>
        <taxon>Streptophyta</taxon>
        <taxon>Embryophyta</taxon>
        <taxon>Tracheophyta</taxon>
        <taxon>Spermatophyta</taxon>
        <taxon>Magnoliopsida</taxon>
        <taxon>eudicotyledons</taxon>
        <taxon>Gunneridae</taxon>
        <taxon>Pentapetalae</taxon>
        <taxon>rosids</taxon>
        <taxon>malvids</taxon>
        <taxon>Malvales</taxon>
        <taxon>Malvaceae</taxon>
        <taxon>Malvoideae</taxon>
        <taxon>Hibiscus</taxon>
    </lineage>
</organism>
<keyword evidence="3" id="KW-0611">Plant defense</keyword>
<evidence type="ECO:0000256" key="5">
    <source>
        <dbReference type="RuleBase" id="RU003616"/>
    </source>
</evidence>
<dbReference type="PRINTS" id="PR01217">
    <property type="entry name" value="PRICHEXTENSN"/>
</dbReference>
<feature type="domain" description="SHSP" evidence="8">
    <location>
        <begin position="12"/>
        <end position="119"/>
    </location>
</feature>
<evidence type="ECO:0000256" key="4">
    <source>
        <dbReference type="PROSITE-ProRule" id="PRU00285"/>
    </source>
</evidence>
<evidence type="ECO:0000256" key="3">
    <source>
        <dbReference type="ARBA" id="ARBA00022821"/>
    </source>
</evidence>
<protein>
    <recommendedName>
        <fullName evidence="8">SHSP domain-containing protein</fullName>
    </recommendedName>
</protein>
<keyword evidence="10" id="KW-1185">Reference proteome</keyword>
<dbReference type="Gene3D" id="2.60.40.790">
    <property type="match status" value="1"/>
</dbReference>
<dbReference type="GO" id="GO:0005886">
    <property type="term" value="C:plasma membrane"/>
    <property type="evidence" value="ECO:0007669"/>
    <property type="project" value="UniProtKB-SubCell"/>
</dbReference>
<reference evidence="9" key="1">
    <citation type="submission" date="2023-05" db="EMBL/GenBank/DDBJ databases">
        <title>Genome and transcriptome analyses reveal genes involved in the formation of fine ridges on petal epidermal cells in Hibiscus trionum.</title>
        <authorList>
            <person name="Koshimizu S."/>
            <person name="Masuda S."/>
            <person name="Ishii T."/>
            <person name="Shirasu K."/>
            <person name="Hoshino A."/>
            <person name="Arita M."/>
        </authorList>
    </citation>
    <scope>NUCLEOTIDE SEQUENCE</scope>
    <source>
        <strain evidence="9">Hamamatsu line</strain>
    </source>
</reference>
<proteinExistence type="inferred from homology"/>
<keyword evidence="7" id="KW-0472">Membrane</keyword>
<evidence type="ECO:0000256" key="6">
    <source>
        <dbReference type="SAM" id="MobiDB-lite"/>
    </source>
</evidence>
<dbReference type="GO" id="GO:0006952">
    <property type="term" value="P:defense response"/>
    <property type="evidence" value="ECO:0007669"/>
    <property type="project" value="UniProtKB-KW"/>
</dbReference>
<comment type="subcellular location">
    <subcellularLocation>
        <location evidence="1">Cell membrane</location>
        <topology evidence="1">Single-pass membrane protein</topology>
    </subcellularLocation>
</comment>
<dbReference type="PANTHER" id="PTHR43670:SF99">
    <property type="entry name" value="INACTIVE PROTEIN RESTRICTED TEV MOVEMENT 2-LIKE"/>
    <property type="match status" value="1"/>
</dbReference>
<dbReference type="SUPFAM" id="SSF49764">
    <property type="entry name" value="HSP20-like chaperones"/>
    <property type="match status" value="1"/>
</dbReference>
<accession>A0A9W7HC55</accession>
<feature type="region of interest" description="Disordered" evidence="6">
    <location>
        <begin position="109"/>
        <end position="295"/>
    </location>
</feature>
<dbReference type="Pfam" id="PF00011">
    <property type="entry name" value="HSP20"/>
    <property type="match status" value="1"/>
</dbReference>
<keyword evidence="7" id="KW-0812">Transmembrane</keyword>
<comment type="caution">
    <text evidence="9">The sequence shown here is derived from an EMBL/GenBank/DDBJ whole genome shotgun (WGS) entry which is preliminary data.</text>
</comment>
<comment type="similarity">
    <text evidence="4 5">Belongs to the small heat shock protein (HSP20) family.</text>
</comment>
<dbReference type="EMBL" id="BSYR01000011">
    <property type="protein sequence ID" value="GMI74769.1"/>
    <property type="molecule type" value="Genomic_DNA"/>
</dbReference>
<evidence type="ECO:0000256" key="2">
    <source>
        <dbReference type="ARBA" id="ARBA00022475"/>
    </source>
</evidence>
<evidence type="ECO:0000256" key="7">
    <source>
        <dbReference type="SAM" id="Phobius"/>
    </source>
</evidence>
<evidence type="ECO:0000313" key="10">
    <source>
        <dbReference type="Proteomes" id="UP001165190"/>
    </source>
</evidence>
<feature type="compositionally biased region" description="Pro residues" evidence="6">
    <location>
        <begin position="197"/>
        <end position="217"/>
    </location>
</feature>
<feature type="transmembrane region" description="Helical" evidence="7">
    <location>
        <begin position="362"/>
        <end position="382"/>
    </location>
</feature>
<dbReference type="PROSITE" id="PS01031">
    <property type="entry name" value="SHSP"/>
    <property type="match status" value="1"/>
</dbReference>
<evidence type="ECO:0000259" key="8">
    <source>
        <dbReference type="PROSITE" id="PS01031"/>
    </source>
</evidence>
<dbReference type="InterPro" id="IPR008978">
    <property type="entry name" value="HSP20-like_chaperone"/>
</dbReference>
<feature type="compositionally biased region" description="Pro residues" evidence="6">
    <location>
        <begin position="116"/>
        <end position="127"/>
    </location>
</feature>